<dbReference type="OrthoDB" id="5298884at2"/>
<evidence type="ECO:0000313" key="2">
    <source>
        <dbReference type="EMBL" id="RNF63241.1"/>
    </source>
</evidence>
<dbReference type="InterPro" id="IPR008523">
    <property type="entry name" value="DUF805"/>
</dbReference>
<reference evidence="2" key="1">
    <citation type="submission" date="2018-10" db="EMBL/GenBank/DDBJ databases">
        <title>Acidithiobacillus sulfuriphilus sp. nov.: an extremely acidophilic sulfur-oxidizing chemolithotroph isolated from a neutral pH environment.</title>
        <authorList>
            <person name="Falagan C."/>
            <person name="Moya-Beltran A."/>
            <person name="Quatrini R."/>
            <person name="Johnson D.B."/>
        </authorList>
    </citation>
    <scope>NUCLEOTIDE SEQUENCE [LARGE SCALE GENOMIC DNA]</scope>
    <source>
        <strain evidence="2">CJ-2</strain>
    </source>
</reference>
<organism evidence="2">
    <name type="scientific">Acidithiobacillus sulfuriphilus</name>
    <dbReference type="NCBI Taxonomy" id="1867749"/>
    <lineage>
        <taxon>Bacteria</taxon>
        <taxon>Pseudomonadati</taxon>
        <taxon>Pseudomonadota</taxon>
        <taxon>Acidithiobacillia</taxon>
        <taxon>Acidithiobacillales</taxon>
        <taxon>Acidithiobacillaceae</taxon>
        <taxon>Acidithiobacillus</taxon>
    </lineage>
</organism>
<dbReference type="EMBL" id="RIZI01000158">
    <property type="protein sequence ID" value="RNF63241.1"/>
    <property type="molecule type" value="Genomic_DNA"/>
</dbReference>
<feature type="transmembrane region" description="Helical" evidence="1">
    <location>
        <begin position="46"/>
        <end position="66"/>
    </location>
</feature>
<keyword evidence="1" id="KW-0812">Transmembrane</keyword>
<name>A0A3M8R579_9PROT</name>
<dbReference type="RefSeq" id="WP_123103465.1">
    <property type="nucleotide sequence ID" value="NZ_CP127527.1"/>
</dbReference>
<gene>
    <name evidence="2" type="ORF">EC580_06820</name>
</gene>
<comment type="caution">
    <text evidence="2">The sequence shown here is derived from an EMBL/GenBank/DDBJ whole genome shotgun (WGS) entry which is preliminary data.</text>
</comment>
<proteinExistence type="predicted"/>
<feature type="transmembrane region" description="Helical" evidence="1">
    <location>
        <begin position="16"/>
        <end position="34"/>
    </location>
</feature>
<dbReference type="Pfam" id="PF05656">
    <property type="entry name" value="DUF805"/>
    <property type="match status" value="1"/>
</dbReference>
<dbReference type="PANTHER" id="PTHR34980:SF2">
    <property type="entry name" value="INNER MEMBRANE PROTEIN YHAH-RELATED"/>
    <property type="match status" value="1"/>
</dbReference>
<keyword evidence="1" id="KW-1133">Transmembrane helix</keyword>
<accession>A0A3M8R579</accession>
<dbReference type="GO" id="GO:0005886">
    <property type="term" value="C:plasma membrane"/>
    <property type="evidence" value="ECO:0007669"/>
    <property type="project" value="TreeGrafter"/>
</dbReference>
<evidence type="ECO:0000256" key="1">
    <source>
        <dbReference type="SAM" id="Phobius"/>
    </source>
</evidence>
<sequence>MDILIMLAIFRTRDGAMVLGGVYTLILLLPLLAAEVRRLHDTGISGWWLLLSLIPYLGGFIVLILLMMPSKPTGERFGPYTDNADA</sequence>
<dbReference type="AlphaFoldDB" id="A0A3M8R579"/>
<protein>
    <submittedName>
        <fullName evidence="2">DUF805 domain-containing protein</fullName>
    </submittedName>
</protein>
<keyword evidence="1" id="KW-0472">Membrane</keyword>
<dbReference type="PANTHER" id="PTHR34980">
    <property type="entry name" value="INNER MEMBRANE PROTEIN-RELATED-RELATED"/>
    <property type="match status" value="1"/>
</dbReference>